<gene>
    <name evidence="2" type="ORF">DGYR_LOCUS1445</name>
</gene>
<feature type="region of interest" description="Disordered" evidence="1">
    <location>
        <begin position="163"/>
        <end position="205"/>
    </location>
</feature>
<dbReference type="Proteomes" id="UP000549394">
    <property type="component" value="Unassembled WGS sequence"/>
</dbReference>
<organism evidence="2 3">
    <name type="scientific">Dimorphilus gyrociliatus</name>
    <dbReference type="NCBI Taxonomy" id="2664684"/>
    <lineage>
        <taxon>Eukaryota</taxon>
        <taxon>Metazoa</taxon>
        <taxon>Spiralia</taxon>
        <taxon>Lophotrochozoa</taxon>
        <taxon>Annelida</taxon>
        <taxon>Polychaeta</taxon>
        <taxon>Polychaeta incertae sedis</taxon>
        <taxon>Dinophilidae</taxon>
        <taxon>Dimorphilus</taxon>
    </lineage>
</organism>
<comment type="caution">
    <text evidence="2">The sequence shown here is derived from an EMBL/GenBank/DDBJ whole genome shotgun (WGS) entry which is preliminary data.</text>
</comment>
<proteinExistence type="predicted"/>
<sequence length="224" mass="26046">MKKQEKLIEIDFSEKSNDPRLRCRPRELKNYEKSIIYADDEDHNVICPFMGKYSATLNGKGICSGTFRIGCSAPDRMEIDNECFGSITSNLKCVYTWKARRKHYVLAKSLDGEIANCYSFQEISKNSLKFERESWCSYGASTIFKPNSFFLTNRKAIDRCYQPQETNRRSEKVKEDKAQQNPPYDKISRDRPRRIHQEDSKSNYHTPSTSVISLLFILALSISY</sequence>
<keyword evidence="3" id="KW-1185">Reference proteome</keyword>
<evidence type="ECO:0000313" key="3">
    <source>
        <dbReference type="Proteomes" id="UP000549394"/>
    </source>
</evidence>
<name>A0A7I8V7K7_9ANNE</name>
<feature type="compositionally biased region" description="Basic and acidic residues" evidence="1">
    <location>
        <begin position="166"/>
        <end position="178"/>
    </location>
</feature>
<protein>
    <submittedName>
        <fullName evidence="2">DgyrCDS1499</fullName>
    </submittedName>
</protein>
<accession>A0A7I8V7K7</accession>
<dbReference type="AlphaFoldDB" id="A0A7I8V7K7"/>
<reference evidence="2 3" key="1">
    <citation type="submission" date="2020-08" db="EMBL/GenBank/DDBJ databases">
        <authorList>
            <person name="Hejnol A."/>
        </authorList>
    </citation>
    <scope>NUCLEOTIDE SEQUENCE [LARGE SCALE GENOMIC DNA]</scope>
</reference>
<evidence type="ECO:0000313" key="2">
    <source>
        <dbReference type="EMBL" id="CAD5112268.1"/>
    </source>
</evidence>
<evidence type="ECO:0000256" key="1">
    <source>
        <dbReference type="SAM" id="MobiDB-lite"/>
    </source>
</evidence>
<dbReference type="EMBL" id="CAJFCJ010000002">
    <property type="protein sequence ID" value="CAD5112268.1"/>
    <property type="molecule type" value="Genomic_DNA"/>
</dbReference>
<feature type="compositionally biased region" description="Basic and acidic residues" evidence="1">
    <location>
        <begin position="186"/>
        <end position="202"/>
    </location>
</feature>